<dbReference type="Proteomes" id="UP000681340">
    <property type="component" value="Unassembled WGS sequence"/>
</dbReference>
<proteinExistence type="predicted"/>
<reference evidence="2" key="1">
    <citation type="submission" date="2021-03" db="EMBL/GenBank/DDBJ databases">
        <title>Whole genome shotgun sequence of Actinoplanes auranticolor NBRC 12245.</title>
        <authorList>
            <person name="Komaki H."/>
            <person name="Tamura T."/>
        </authorList>
    </citation>
    <scope>NUCLEOTIDE SEQUENCE</scope>
    <source>
        <strain evidence="2">NBRC 12245</strain>
    </source>
</reference>
<name>A0A919SE03_9ACTN</name>
<comment type="caution">
    <text evidence="2">The sequence shown here is derived from an EMBL/GenBank/DDBJ whole genome shotgun (WGS) entry which is preliminary data.</text>
</comment>
<dbReference type="AlphaFoldDB" id="A0A919SE03"/>
<organism evidence="2 3">
    <name type="scientific">Actinoplanes auranticolor</name>
    <dbReference type="NCBI Taxonomy" id="47988"/>
    <lineage>
        <taxon>Bacteria</taxon>
        <taxon>Bacillati</taxon>
        <taxon>Actinomycetota</taxon>
        <taxon>Actinomycetes</taxon>
        <taxon>Micromonosporales</taxon>
        <taxon>Micromonosporaceae</taxon>
        <taxon>Actinoplanes</taxon>
    </lineage>
</organism>
<feature type="region of interest" description="Disordered" evidence="1">
    <location>
        <begin position="1"/>
        <end position="21"/>
    </location>
</feature>
<keyword evidence="3" id="KW-1185">Reference proteome</keyword>
<gene>
    <name evidence="2" type="ORF">Aau02nite_38920</name>
</gene>
<dbReference type="RefSeq" id="WP_212989896.1">
    <property type="nucleotide sequence ID" value="NZ_BAABEA010000053.1"/>
</dbReference>
<evidence type="ECO:0000313" key="3">
    <source>
        <dbReference type="Proteomes" id="UP000681340"/>
    </source>
</evidence>
<protein>
    <submittedName>
        <fullName evidence="2">Uncharacterized protein</fullName>
    </submittedName>
</protein>
<evidence type="ECO:0000313" key="2">
    <source>
        <dbReference type="EMBL" id="GIM69994.1"/>
    </source>
</evidence>
<accession>A0A919SE03</accession>
<sequence length="153" mass="15985">MAARRYRYSVGNEEDPGDPWGRSELLIEPDGAVSLQHVFPGPLAARAWTGRVRPAALDALRDSLERAGFPAGPAAPPAAGSGLRRLTVETRDGSASVVLPWHLPASAPSGYAETFDVLDGVIRQVTGSAVAYPSTQSDIVSDIAEAPAGDPLI</sequence>
<evidence type="ECO:0000256" key="1">
    <source>
        <dbReference type="SAM" id="MobiDB-lite"/>
    </source>
</evidence>
<dbReference type="EMBL" id="BOQL01000029">
    <property type="protein sequence ID" value="GIM69994.1"/>
    <property type="molecule type" value="Genomic_DNA"/>
</dbReference>